<evidence type="ECO:0000259" key="6">
    <source>
        <dbReference type="PROSITE" id="PS50931"/>
    </source>
</evidence>
<protein>
    <submittedName>
        <fullName evidence="7">LysR family transcriptional regulator, hydrogen peroxide-inducible genes activator</fullName>
    </submittedName>
</protein>
<keyword evidence="8" id="KW-1185">Reference proteome</keyword>
<dbReference type="Gene3D" id="3.40.190.10">
    <property type="entry name" value="Periplasmic binding protein-like II"/>
    <property type="match status" value="2"/>
</dbReference>
<evidence type="ECO:0000313" key="7">
    <source>
        <dbReference type="EMBL" id="SMP33466.1"/>
    </source>
</evidence>
<dbReference type="Pfam" id="PF00126">
    <property type="entry name" value="HTH_1"/>
    <property type="match status" value="1"/>
</dbReference>
<evidence type="ECO:0000256" key="2">
    <source>
        <dbReference type="ARBA" id="ARBA00023015"/>
    </source>
</evidence>
<evidence type="ECO:0000256" key="5">
    <source>
        <dbReference type="ARBA" id="ARBA00023163"/>
    </source>
</evidence>
<dbReference type="SUPFAM" id="SSF46785">
    <property type="entry name" value="Winged helix' DNA-binding domain"/>
    <property type="match status" value="1"/>
</dbReference>
<evidence type="ECO:0000256" key="1">
    <source>
        <dbReference type="ARBA" id="ARBA00009437"/>
    </source>
</evidence>
<reference evidence="7 8" key="1">
    <citation type="submission" date="2017-05" db="EMBL/GenBank/DDBJ databases">
        <authorList>
            <person name="Varghese N."/>
            <person name="Submissions S."/>
        </authorList>
    </citation>
    <scope>NUCLEOTIDE SEQUENCE [LARGE SCALE GENOMIC DNA]</scope>
    <source>
        <strain evidence="7 8">DSM 15949</strain>
    </source>
</reference>
<proteinExistence type="inferred from homology"/>
<organism evidence="7 8">
    <name type="scientific">Roseibium denhamense</name>
    <dbReference type="NCBI Taxonomy" id="76305"/>
    <lineage>
        <taxon>Bacteria</taxon>
        <taxon>Pseudomonadati</taxon>
        <taxon>Pseudomonadota</taxon>
        <taxon>Alphaproteobacteria</taxon>
        <taxon>Hyphomicrobiales</taxon>
        <taxon>Stappiaceae</taxon>
        <taxon>Roseibium</taxon>
    </lineage>
</organism>
<feature type="domain" description="HTH lysR-type" evidence="6">
    <location>
        <begin position="5"/>
        <end position="62"/>
    </location>
</feature>
<dbReference type="InterPro" id="IPR005119">
    <property type="entry name" value="LysR_subst-bd"/>
</dbReference>
<keyword evidence="5" id="KW-0804">Transcription</keyword>
<dbReference type="PROSITE" id="PS50931">
    <property type="entry name" value="HTH_LYSR"/>
    <property type="match status" value="1"/>
</dbReference>
<accession>A0ABY1PFU7</accession>
<keyword evidence="3" id="KW-0238">DNA-binding</keyword>
<evidence type="ECO:0000313" key="8">
    <source>
        <dbReference type="Proteomes" id="UP001157914"/>
    </source>
</evidence>
<dbReference type="CDD" id="cd08411">
    <property type="entry name" value="PBP2_OxyR"/>
    <property type="match status" value="1"/>
</dbReference>
<sequence>MPFRPSARQLEYFSALAEVLHFGKAADKCNVSQPTLSSQFKLLEESLETVLVERSAGVVSLTAAGERLLPMARQVLENLDEFVLAAKAGQGNLGGLIRLGVSSTFGPYFMPYLLPILKQAYPGLELYIREDRPGLLEEQLRSGVLDCVMTPDITRSDQIEDRILCHEAVVLAVPRTHPLAGVGVIPVSMLRGEKLLSLGQGFRLHNDVQELARAAGAEFRQDYEGTSLDAVRQMASIGMGLALFPAAYVASEFGKEPNLLLKRVEGVPLNRTMSLAWRKGSSRAGHFEKLLSLSREAVLSMQIDGVTLPPDGSTKDT</sequence>
<dbReference type="InterPro" id="IPR000847">
    <property type="entry name" value="LysR_HTH_N"/>
</dbReference>
<name>A0ABY1PFU7_9HYPH</name>
<dbReference type="SUPFAM" id="SSF53850">
    <property type="entry name" value="Periplasmic binding protein-like II"/>
    <property type="match status" value="1"/>
</dbReference>
<dbReference type="Pfam" id="PF03466">
    <property type="entry name" value="LysR_substrate"/>
    <property type="match status" value="1"/>
</dbReference>
<dbReference type="InterPro" id="IPR036390">
    <property type="entry name" value="WH_DNA-bd_sf"/>
</dbReference>
<dbReference type="PANTHER" id="PTHR30346">
    <property type="entry name" value="TRANSCRIPTIONAL DUAL REGULATOR HCAR-RELATED"/>
    <property type="match status" value="1"/>
</dbReference>
<evidence type="ECO:0000256" key="4">
    <source>
        <dbReference type="ARBA" id="ARBA00023159"/>
    </source>
</evidence>
<evidence type="ECO:0000256" key="3">
    <source>
        <dbReference type="ARBA" id="ARBA00023125"/>
    </source>
</evidence>
<keyword evidence="4" id="KW-0010">Activator</keyword>
<keyword evidence="2" id="KW-0805">Transcription regulation</keyword>
<comment type="caution">
    <text evidence="7">The sequence shown here is derived from an EMBL/GenBank/DDBJ whole genome shotgun (WGS) entry which is preliminary data.</text>
</comment>
<dbReference type="PANTHER" id="PTHR30346:SF26">
    <property type="entry name" value="HYDROGEN PEROXIDE-INDUCIBLE GENES ACTIVATOR"/>
    <property type="match status" value="1"/>
</dbReference>
<dbReference type="InterPro" id="IPR036388">
    <property type="entry name" value="WH-like_DNA-bd_sf"/>
</dbReference>
<dbReference type="PRINTS" id="PR00039">
    <property type="entry name" value="HTHLYSR"/>
</dbReference>
<comment type="similarity">
    <text evidence="1">Belongs to the LysR transcriptional regulatory family.</text>
</comment>
<gene>
    <name evidence="7" type="ORF">SAMN06265374_3744</name>
</gene>
<dbReference type="EMBL" id="FXTT01000005">
    <property type="protein sequence ID" value="SMP33466.1"/>
    <property type="molecule type" value="Genomic_DNA"/>
</dbReference>
<dbReference type="Proteomes" id="UP001157914">
    <property type="component" value="Unassembled WGS sequence"/>
</dbReference>
<dbReference type="Gene3D" id="1.10.10.10">
    <property type="entry name" value="Winged helix-like DNA-binding domain superfamily/Winged helix DNA-binding domain"/>
    <property type="match status" value="1"/>
</dbReference>